<comment type="caution">
    <text evidence="2">The sequence shown here is derived from an EMBL/GenBank/DDBJ whole genome shotgun (WGS) entry which is preliminary data.</text>
</comment>
<evidence type="ECO:0000313" key="2">
    <source>
        <dbReference type="EMBL" id="MBG3878357.1"/>
    </source>
</evidence>
<accession>A0ABS0J7E3</accession>
<keyword evidence="3" id="KW-1185">Reference proteome</keyword>
<sequence length="140" mass="15779">MVWIHPVLQFVATLIGLYAMYFGWIRFQASHMGRKVVFPWKPHVKWGTVALGLWAAGSLLGLAVARLAWSSVFITGAHAWVGLLMVPLCAVGYFTGQRMDVVKKRRKLLPLVHGVNNLLLVVLALWQLWTGIMVVRVYLL</sequence>
<reference evidence="2 3" key="1">
    <citation type="submission" date="2019-08" db="EMBL/GenBank/DDBJ databases">
        <authorList>
            <person name="Luo N."/>
        </authorList>
    </citation>
    <scope>NUCLEOTIDE SEQUENCE [LARGE SCALE GENOMIC DNA]</scope>
    <source>
        <strain evidence="2 3">NCIMB 9442</strain>
    </source>
</reference>
<keyword evidence="1" id="KW-1133">Transmembrane helix</keyword>
<evidence type="ECO:0000313" key="3">
    <source>
        <dbReference type="Proteomes" id="UP001194469"/>
    </source>
</evidence>
<proteinExistence type="predicted"/>
<feature type="transmembrane region" description="Helical" evidence="1">
    <location>
        <begin position="6"/>
        <end position="25"/>
    </location>
</feature>
<dbReference type="InterPro" id="IPR025067">
    <property type="entry name" value="DUF4079"/>
</dbReference>
<name>A0ABS0J7E3_9BACT</name>
<dbReference type="RefSeq" id="WP_196610292.1">
    <property type="nucleotide sequence ID" value="NZ_VRYY01000551.1"/>
</dbReference>
<dbReference type="EMBL" id="VRYY01000551">
    <property type="protein sequence ID" value="MBG3878357.1"/>
    <property type="molecule type" value="Genomic_DNA"/>
</dbReference>
<keyword evidence="1" id="KW-0472">Membrane</keyword>
<gene>
    <name evidence="2" type="ORF">FVW20_15390</name>
</gene>
<dbReference type="Pfam" id="PF13301">
    <property type="entry name" value="DUF4079"/>
    <property type="match status" value="1"/>
</dbReference>
<dbReference type="Proteomes" id="UP001194469">
    <property type="component" value="Unassembled WGS sequence"/>
</dbReference>
<evidence type="ECO:0000256" key="1">
    <source>
        <dbReference type="SAM" id="Phobius"/>
    </source>
</evidence>
<feature type="transmembrane region" description="Helical" evidence="1">
    <location>
        <begin position="77"/>
        <end position="96"/>
    </location>
</feature>
<feature type="transmembrane region" description="Helical" evidence="1">
    <location>
        <begin position="46"/>
        <end position="65"/>
    </location>
</feature>
<feature type="transmembrane region" description="Helical" evidence="1">
    <location>
        <begin position="117"/>
        <end position="139"/>
    </location>
</feature>
<keyword evidence="1" id="KW-0812">Transmembrane</keyword>
<organism evidence="2 3">
    <name type="scientific">Nitratidesulfovibrio oxamicus</name>
    <dbReference type="NCBI Taxonomy" id="32016"/>
    <lineage>
        <taxon>Bacteria</taxon>
        <taxon>Pseudomonadati</taxon>
        <taxon>Thermodesulfobacteriota</taxon>
        <taxon>Desulfovibrionia</taxon>
        <taxon>Desulfovibrionales</taxon>
        <taxon>Desulfovibrionaceae</taxon>
        <taxon>Nitratidesulfovibrio</taxon>
    </lineage>
</organism>
<protein>
    <submittedName>
        <fullName evidence="2">DUF4079 family protein</fullName>
    </submittedName>
</protein>